<sequence length="177" mass="20188">MNLVAWLIVVCEISFWVFIIAGLVTRYIFNQKKAGLLLLAMTPFVDVVLFIVTGIDIYRGAVPTIAHSIAPLYIAISIVYGKSMIRWADERFLYYVKREGPKPKRRIGMDYAKHSMKGSLQHVLAYMIGGAMLLFMIYYIGTDVDTTELWATLKVWGIIVIIDNAISISYFIWPRKA</sequence>
<dbReference type="Proteomes" id="UP000621631">
    <property type="component" value="Unassembled WGS sequence"/>
</dbReference>
<gene>
    <name evidence="2" type="ORF">IC602_05085</name>
</gene>
<feature type="transmembrane region" description="Helical" evidence="1">
    <location>
        <begin position="123"/>
        <end position="141"/>
    </location>
</feature>
<proteinExistence type="predicted"/>
<protein>
    <recommendedName>
        <fullName evidence="4">Integral inner membrane protein</fullName>
    </recommendedName>
</protein>
<dbReference type="RefSeq" id="WP_019375661.1">
    <property type="nucleotide sequence ID" value="NZ_CP033049.1"/>
</dbReference>
<keyword evidence="1" id="KW-0472">Membrane</keyword>
<dbReference type="EMBL" id="JACWEZ010000002">
    <property type="protein sequence ID" value="MBD1221973.1"/>
    <property type="molecule type" value="Genomic_DNA"/>
</dbReference>
<accession>A0ABR7VMC6</accession>
<feature type="transmembrane region" description="Helical" evidence="1">
    <location>
        <begin position="36"/>
        <end position="55"/>
    </location>
</feature>
<evidence type="ECO:0000313" key="3">
    <source>
        <dbReference type="Proteomes" id="UP000621631"/>
    </source>
</evidence>
<keyword evidence="1" id="KW-1133">Transmembrane helix</keyword>
<keyword evidence="1" id="KW-0812">Transmembrane</keyword>
<feature type="transmembrane region" description="Helical" evidence="1">
    <location>
        <begin position="61"/>
        <end position="81"/>
    </location>
</feature>
<evidence type="ECO:0000256" key="1">
    <source>
        <dbReference type="SAM" id="Phobius"/>
    </source>
</evidence>
<evidence type="ECO:0008006" key="4">
    <source>
        <dbReference type="Google" id="ProtNLM"/>
    </source>
</evidence>
<feature type="transmembrane region" description="Helical" evidence="1">
    <location>
        <begin position="6"/>
        <end position="29"/>
    </location>
</feature>
<comment type="caution">
    <text evidence="2">The sequence shown here is derived from an EMBL/GenBank/DDBJ whole genome shotgun (WGS) entry which is preliminary data.</text>
</comment>
<evidence type="ECO:0000313" key="2">
    <source>
        <dbReference type="EMBL" id="MBD1221973.1"/>
    </source>
</evidence>
<reference evidence="2 3" key="1">
    <citation type="submission" date="2020-09" db="EMBL/GenBank/DDBJ databases">
        <title>Draft Genome Sequences of Oil-Oxidizing Bacteria Halomonas titanicae, Marinobacter lutaoensis, and Virgibacillus halodenitrificans Isolated from Highly Saline Environments.</title>
        <authorList>
            <person name="Grouzdev D.S."/>
            <person name="Sokolova D.S."/>
            <person name="Semenova E.M."/>
            <person name="Borzenkov I.A."/>
            <person name="Bidzhieva S.K."/>
            <person name="Poltaraus A.B."/>
            <person name="Nazina T.N."/>
        </authorList>
    </citation>
    <scope>NUCLEOTIDE SEQUENCE [LARGE SCALE GENOMIC DNA]</scope>
    <source>
        <strain evidence="2 3">VKM B-3472D</strain>
    </source>
</reference>
<name>A0ABR7VMC6_VIRHA</name>
<organism evidence="2 3">
    <name type="scientific">Virgibacillus halodenitrificans</name>
    <name type="common">Bacillus halodenitrificans</name>
    <dbReference type="NCBI Taxonomy" id="1482"/>
    <lineage>
        <taxon>Bacteria</taxon>
        <taxon>Bacillati</taxon>
        <taxon>Bacillota</taxon>
        <taxon>Bacilli</taxon>
        <taxon>Bacillales</taxon>
        <taxon>Bacillaceae</taxon>
        <taxon>Virgibacillus</taxon>
    </lineage>
</organism>
<keyword evidence="3" id="KW-1185">Reference proteome</keyword>
<feature type="transmembrane region" description="Helical" evidence="1">
    <location>
        <begin position="153"/>
        <end position="173"/>
    </location>
</feature>